<comment type="cofactor">
    <cofactor evidence="1 4">
        <name>thiamine diphosphate</name>
        <dbReference type="ChEBI" id="CHEBI:58937"/>
    </cofactor>
</comment>
<accession>A0ABZ2LNB4</accession>
<protein>
    <recommendedName>
        <fullName evidence="4">2-oxoisovalerate dehydrogenase subunit alpha</fullName>
        <ecNumber evidence="4">1.2.4.4</ecNumber>
    </recommendedName>
    <alternativeName>
        <fullName evidence="4">Branched-chain alpha-keto acid dehydrogenase E1 component alpha chain</fullName>
    </alternativeName>
</protein>
<evidence type="ECO:0000313" key="6">
    <source>
        <dbReference type="EMBL" id="WXB11251.1"/>
    </source>
</evidence>
<comment type="function">
    <text evidence="4">The branched-chain alpha-keto dehydrogenase complex catalyzes the overall conversion of alpha-keto acids to acyl-CoA and CO(2). It contains multiple copies of three enzymatic components: branched-chain alpha-keto acid decarboxylase (E1), lipoamide acyltransferase (E2) and lipoamide dehydrogenase (E3).</text>
</comment>
<dbReference type="EMBL" id="CP089984">
    <property type="protein sequence ID" value="WXB11251.1"/>
    <property type="molecule type" value="Genomic_DNA"/>
</dbReference>
<gene>
    <name evidence="6" type="ORF">LZC94_25680</name>
</gene>
<dbReference type="Proteomes" id="UP001370348">
    <property type="component" value="Chromosome"/>
</dbReference>
<keyword evidence="3 4" id="KW-0786">Thiamine pyrophosphate</keyword>
<proteinExistence type="inferred from homology"/>
<dbReference type="RefSeq" id="WP_394820867.1">
    <property type="nucleotide sequence ID" value="NZ_CP089984.1"/>
</dbReference>
<keyword evidence="7" id="KW-1185">Reference proteome</keyword>
<reference evidence="6 7" key="1">
    <citation type="submission" date="2021-12" db="EMBL/GenBank/DDBJ databases">
        <title>Discovery of the Pendulisporaceae a myxobacterial family with distinct sporulation behavior and unique specialized metabolism.</title>
        <authorList>
            <person name="Garcia R."/>
            <person name="Popoff A."/>
            <person name="Bader C.D."/>
            <person name="Loehr J."/>
            <person name="Walesch S."/>
            <person name="Walt C."/>
            <person name="Boldt J."/>
            <person name="Bunk B."/>
            <person name="Haeckl F.J.F.P.J."/>
            <person name="Gunesch A.P."/>
            <person name="Birkelbach J."/>
            <person name="Nuebel U."/>
            <person name="Pietschmann T."/>
            <person name="Bach T."/>
            <person name="Mueller R."/>
        </authorList>
    </citation>
    <scope>NUCLEOTIDE SEQUENCE [LARGE SCALE GENOMIC DNA]</scope>
    <source>
        <strain evidence="6 7">MSr11954</strain>
    </source>
</reference>
<dbReference type="SUPFAM" id="SSF52518">
    <property type="entry name" value="Thiamin diphosphate-binding fold (THDP-binding)"/>
    <property type="match status" value="1"/>
</dbReference>
<dbReference type="Pfam" id="PF00676">
    <property type="entry name" value="E1_dh"/>
    <property type="match status" value="1"/>
</dbReference>
<dbReference type="InterPro" id="IPR001017">
    <property type="entry name" value="DH_E1"/>
</dbReference>
<sequence length="317" mass="33683">MVTPQVPPVAESRVDADVLETRLPHLLEAYRCLVRARALEVRWGELEQRGAMVPTPAEPGGDIPTVAAGFALGADDWVVGEGNEVALALLRGATLAAFVAHAFGRGPHPWHARARRTVASDWRNGAHVTQGVGVAWGAKIERRELAVLVTFADAIAETGEFHNGVNLAGVFKAPAIFLAVTRSDRPSPEPQDAEHAAHLASAYGISAQVCDGSDFFAVARAVSEARRRAVAGLGPTFLEARVPRAQALPQDTAAALRRHLEARGAFDPEREARLEVEAAAEIERAVTELGAGAAPVARHAVVLPESRIVVPTNRRPG</sequence>
<dbReference type="PANTHER" id="PTHR43380">
    <property type="entry name" value="2-OXOISOVALERATE DEHYDROGENASE SUBUNIT ALPHA, MITOCHONDRIAL"/>
    <property type="match status" value="1"/>
</dbReference>
<feature type="domain" description="Dehydrogenase E1 component" evidence="5">
    <location>
        <begin position="66"/>
        <end position="244"/>
    </location>
</feature>
<evidence type="ECO:0000259" key="5">
    <source>
        <dbReference type="Pfam" id="PF00676"/>
    </source>
</evidence>
<organism evidence="6 7">
    <name type="scientific">Pendulispora albinea</name>
    <dbReference type="NCBI Taxonomy" id="2741071"/>
    <lineage>
        <taxon>Bacteria</taxon>
        <taxon>Pseudomonadati</taxon>
        <taxon>Myxococcota</taxon>
        <taxon>Myxococcia</taxon>
        <taxon>Myxococcales</taxon>
        <taxon>Sorangiineae</taxon>
        <taxon>Pendulisporaceae</taxon>
        <taxon>Pendulispora</taxon>
    </lineage>
</organism>
<evidence type="ECO:0000256" key="2">
    <source>
        <dbReference type="ARBA" id="ARBA00023002"/>
    </source>
</evidence>
<dbReference type="Gene3D" id="3.40.50.970">
    <property type="match status" value="1"/>
</dbReference>
<evidence type="ECO:0000313" key="7">
    <source>
        <dbReference type="Proteomes" id="UP001370348"/>
    </source>
</evidence>
<evidence type="ECO:0000256" key="4">
    <source>
        <dbReference type="RuleBase" id="RU365014"/>
    </source>
</evidence>
<dbReference type="PANTHER" id="PTHR43380:SF1">
    <property type="entry name" value="2-OXOISOVALERATE DEHYDROGENASE SUBUNIT ALPHA, MITOCHONDRIAL"/>
    <property type="match status" value="1"/>
</dbReference>
<keyword evidence="2 4" id="KW-0560">Oxidoreductase</keyword>
<evidence type="ECO:0000256" key="3">
    <source>
        <dbReference type="ARBA" id="ARBA00023052"/>
    </source>
</evidence>
<comment type="catalytic activity">
    <reaction evidence="4">
        <text>N(6)-[(R)-lipoyl]-L-lysyl-[protein] + 3-methyl-2-oxobutanoate + H(+) = N(6)-[(R)-S(8)-2-methylpropanoyldihydrolipoyl]-L-lysyl-[protein] + CO2</text>
        <dbReference type="Rhea" id="RHEA:13457"/>
        <dbReference type="Rhea" id="RHEA-COMP:10474"/>
        <dbReference type="Rhea" id="RHEA-COMP:10497"/>
        <dbReference type="ChEBI" id="CHEBI:11851"/>
        <dbReference type="ChEBI" id="CHEBI:15378"/>
        <dbReference type="ChEBI" id="CHEBI:16526"/>
        <dbReference type="ChEBI" id="CHEBI:83099"/>
        <dbReference type="ChEBI" id="CHEBI:83142"/>
        <dbReference type="EC" id="1.2.4.4"/>
    </reaction>
</comment>
<comment type="similarity">
    <text evidence="4">Belongs to the BCKDHA family.</text>
</comment>
<name>A0ABZ2LNB4_9BACT</name>
<dbReference type="EC" id="1.2.4.4" evidence="4"/>
<evidence type="ECO:0000256" key="1">
    <source>
        <dbReference type="ARBA" id="ARBA00001964"/>
    </source>
</evidence>
<dbReference type="InterPro" id="IPR029061">
    <property type="entry name" value="THDP-binding"/>
</dbReference>
<dbReference type="InterPro" id="IPR050771">
    <property type="entry name" value="Alpha-ketoacid_DH_E1_comp"/>
</dbReference>